<proteinExistence type="predicted"/>
<name>A0A2D1GP61_9CAUD</name>
<dbReference type="GeneID" id="40091926"/>
<dbReference type="RefSeq" id="YP_009615464.1">
    <property type="nucleotide sequence ID" value="NC_042043.1"/>
</dbReference>
<dbReference type="Proteomes" id="UP000228763">
    <property type="component" value="Segment"/>
</dbReference>
<dbReference type="EMBL" id="MF996376">
    <property type="protein sequence ID" value="ATN93839.1"/>
    <property type="molecule type" value="Genomic_DNA"/>
</dbReference>
<sequence length="62" mass="7140">MKKQYRVVAKSRATGKESVCYAGDSASLATDTYDDLLKRKMFMEDFKIRLEIMEPVIVMESD</sequence>
<accession>A0A2D1GP61</accession>
<keyword evidence="2" id="KW-1185">Reference proteome</keyword>
<organism evidence="1 2">
    <name type="scientific">Escherichia phage SRT8</name>
    <dbReference type="NCBI Taxonomy" id="2496545"/>
    <lineage>
        <taxon>Viruses</taxon>
        <taxon>Duplodnaviria</taxon>
        <taxon>Heunggongvirae</taxon>
        <taxon>Uroviricota</taxon>
        <taxon>Caudoviricetes</taxon>
        <taxon>Drexlerviridae</taxon>
        <taxon>Tunavirinae</taxon>
        <taxon>Sertoctavirus</taxon>
        <taxon>Sertoctavirus SRT8</taxon>
    </lineage>
</organism>
<protein>
    <submittedName>
        <fullName evidence="1">Uncharacterized protein</fullName>
    </submittedName>
</protein>
<evidence type="ECO:0000313" key="1">
    <source>
        <dbReference type="EMBL" id="ATN93839.1"/>
    </source>
</evidence>
<reference evidence="1 2" key="1">
    <citation type="submission" date="2017-09" db="EMBL/GenBank/DDBJ databases">
        <title>Complete genome sequence analysis of the novel Escherichia coli phage SRT8.</title>
        <authorList>
            <person name="Fan X."/>
            <person name="Zhao K."/>
            <person name="Song S."/>
            <person name="Zhao Z."/>
        </authorList>
    </citation>
    <scope>NUCLEOTIDE SEQUENCE [LARGE SCALE GENOMIC DNA]</scope>
</reference>
<dbReference type="KEGG" id="vg:40091926"/>
<evidence type="ECO:0000313" key="2">
    <source>
        <dbReference type="Proteomes" id="UP000228763"/>
    </source>
</evidence>